<evidence type="ECO:0000313" key="9">
    <source>
        <dbReference type="Proteomes" id="UP001297600"/>
    </source>
</evidence>
<gene>
    <name evidence="8" type="ORF">MAF45_04020</name>
</gene>
<evidence type="ECO:0000256" key="3">
    <source>
        <dbReference type="ARBA" id="ARBA00022630"/>
    </source>
</evidence>
<dbReference type="SUPFAM" id="SSF56425">
    <property type="entry name" value="Succinate dehydrogenase/fumarate reductase flavoprotein, catalytic domain"/>
    <property type="match status" value="1"/>
</dbReference>
<dbReference type="InterPro" id="IPR050315">
    <property type="entry name" value="FAD-oxidoreductase_2"/>
</dbReference>
<evidence type="ECO:0000256" key="2">
    <source>
        <dbReference type="ARBA" id="ARBA00001974"/>
    </source>
</evidence>
<dbReference type="PANTHER" id="PTHR43400:SF10">
    <property type="entry name" value="3-OXOSTEROID 1-DEHYDROGENASE"/>
    <property type="match status" value="1"/>
</dbReference>
<feature type="chain" id="PRO_5046230723" evidence="6">
    <location>
        <begin position="25"/>
        <end position="601"/>
    </location>
</feature>
<dbReference type="EMBL" id="JAKNCT010000004">
    <property type="protein sequence ID" value="MCG5030612.1"/>
    <property type="molecule type" value="Genomic_DNA"/>
</dbReference>
<evidence type="ECO:0000313" key="8">
    <source>
        <dbReference type="EMBL" id="MCG5030612.1"/>
    </source>
</evidence>
<organism evidence="8 9">
    <name type="scientific">Mesosutterella porci</name>
    <dbReference type="NCBI Taxonomy" id="2915351"/>
    <lineage>
        <taxon>Bacteria</taxon>
        <taxon>Pseudomonadati</taxon>
        <taxon>Pseudomonadota</taxon>
        <taxon>Betaproteobacteria</taxon>
        <taxon>Burkholderiales</taxon>
        <taxon>Sutterellaceae</taxon>
        <taxon>Mesosutterella</taxon>
    </lineage>
</organism>
<feature type="signal peptide" evidence="6">
    <location>
        <begin position="1"/>
        <end position="24"/>
    </location>
</feature>
<dbReference type="Pfam" id="PF00890">
    <property type="entry name" value="FAD_binding_2"/>
    <property type="match status" value="1"/>
</dbReference>
<dbReference type="InterPro" id="IPR036188">
    <property type="entry name" value="FAD/NAD-bd_sf"/>
</dbReference>
<dbReference type="InterPro" id="IPR003953">
    <property type="entry name" value="FAD-dep_OxRdtase_2_FAD-bd"/>
</dbReference>
<dbReference type="Proteomes" id="UP001297600">
    <property type="component" value="Unassembled WGS sequence"/>
</dbReference>
<evidence type="ECO:0000256" key="4">
    <source>
        <dbReference type="ARBA" id="ARBA00022827"/>
    </source>
</evidence>
<dbReference type="Gene3D" id="3.50.50.60">
    <property type="entry name" value="FAD/NAD(P)-binding domain"/>
    <property type="match status" value="1"/>
</dbReference>
<comment type="cofactor">
    <cofactor evidence="2">
        <name>FAD</name>
        <dbReference type="ChEBI" id="CHEBI:57692"/>
    </cofactor>
</comment>
<dbReference type="PANTHER" id="PTHR43400">
    <property type="entry name" value="FUMARATE REDUCTASE"/>
    <property type="match status" value="1"/>
</dbReference>
<accession>A0ABS9MPS3</accession>
<keyword evidence="4" id="KW-0274">FAD</keyword>
<evidence type="ECO:0000256" key="6">
    <source>
        <dbReference type="SAM" id="SignalP"/>
    </source>
</evidence>
<comment type="cofactor">
    <cofactor evidence="1">
        <name>FMN</name>
        <dbReference type="ChEBI" id="CHEBI:58210"/>
    </cofactor>
</comment>
<dbReference type="SMART" id="SM00900">
    <property type="entry name" value="FMN_bind"/>
    <property type="match status" value="1"/>
</dbReference>
<dbReference type="RefSeq" id="WP_237978268.1">
    <property type="nucleotide sequence ID" value="NZ_JAKNCT010000004.1"/>
</dbReference>
<keyword evidence="9" id="KW-1185">Reference proteome</keyword>
<evidence type="ECO:0000256" key="1">
    <source>
        <dbReference type="ARBA" id="ARBA00001917"/>
    </source>
</evidence>
<evidence type="ECO:0000259" key="7">
    <source>
        <dbReference type="SMART" id="SM00900"/>
    </source>
</evidence>
<protein>
    <submittedName>
        <fullName evidence="8">FAD-dependent oxidoreductase</fullName>
    </submittedName>
</protein>
<keyword evidence="5" id="KW-0560">Oxidoreductase</keyword>
<dbReference type="Pfam" id="PF04205">
    <property type="entry name" value="FMN_bind"/>
    <property type="match status" value="1"/>
</dbReference>
<dbReference type="SUPFAM" id="SSF51905">
    <property type="entry name" value="FAD/NAD(P)-binding domain"/>
    <property type="match status" value="1"/>
</dbReference>
<proteinExistence type="predicted"/>
<comment type="caution">
    <text evidence="8">The sequence shown here is derived from an EMBL/GenBank/DDBJ whole genome shotgun (WGS) entry which is preliminary data.</text>
</comment>
<keyword evidence="3" id="KW-0285">Flavoprotein</keyword>
<reference evidence="8 9" key="1">
    <citation type="submission" date="2022-02" db="EMBL/GenBank/DDBJ databases">
        <title>Mesosutterella porci, a novel member of the family Sutterellaceae from pig feces.</title>
        <authorList>
            <person name="Wylensek D."/>
            <person name="Clavel T."/>
        </authorList>
    </citation>
    <scope>NUCLEOTIDE SEQUENCE [LARGE SCALE GENOMIC DNA]</scope>
    <source>
        <strain evidence="9">oilRF-744-wt-GAM-9</strain>
    </source>
</reference>
<dbReference type="InterPro" id="IPR027477">
    <property type="entry name" value="Succ_DH/fumarate_Rdtase_cat_sf"/>
</dbReference>
<dbReference type="Gene3D" id="3.90.700.10">
    <property type="entry name" value="Succinate dehydrogenase/fumarate reductase flavoprotein, catalytic domain"/>
    <property type="match status" value="1"/>
</dbReference>
<keyword evidence="6" id="KW-0732">Signal</keyword>
<evidence type="ECO:0000256" key="5">
    <source>
        <dbReference type="ARBA" id="ARBA00023002"/>
    </source>
</evidence>
<name>A0ABS9MPS3_9BURK</name>
<feature type="domain" description="FMN-binding" evidence="7">
    <location>
        <begin position="37"/>
        <end position="111"/>
    </location>
</feature>
<dbReference type="Gene3D" id="3.90.1010.20">
    <property type="match status" value="1"/>
</dbReference>
<dbReference type="InterPro" id="IPR007329">
    <property type="entry name" value="FMN-bd"/>
</dbReference>
<sequence>MSRKFALTVTAAAVAAFLSVSAGAAVKDGTFEGTGAGRGGPVTAAVTFKAGKITEVKITKQTETAGVSDPALKKLPGEIVAANSTKVSTVSGATLTSKGILEAVNNAIKAAGGNPADFKAVVPVKKAGKKGTETVATDILVIGGGASGITAAVRSATQGKKTILIEKMPQIGGDTQLNAGTLIATGSRYQREVMKETKDSPQLAYKDIMKVGKYRNDPVLVKMTTENAGRVVDWLIDDLKIPYGPAATQYPDHSANRQLGVKGRSVNFLHLMSGIFEKNGGKIMTDTRAEKFITDKKGNVTGVKARLADGSYKIFNTKAVILASGGYGANRALLPKDVKKGLFYGLDSDSGDGLKMGRAIGAATINLDLVKQYPQGVETTPHHGLAATASSTDTIKKSGAIYVNTDGKRFVDEMKGLGILTDATKAQKNSIMYIVMDKAAWKQYVAKSLEDKLVASEDDLNKWAKIVNNGRPVMATSMNLAEAAKKMGINPAGLQKTVDRWNGFVKAGSDKDFGRKTLKPLTEGPWYIVEQKVRFCTTLGGLKADANMQILRKNGKPIGHLYGAGCVVGGANGADSMTAMMNSWAIISGAVAADSAVKSIK</sequence>